<reference evidence="2" key="1">
    <citation type="submission" date="2019-08" db="EMBL/GenBank/DDBJ databases">
        <title>Carotenoids and Carotenoid Binding Proteins in the Halophilic Cyanobacterium Euhalothece sp. ZM00.</title>
        <authorList>
            <person name="Cho S.M."/>
            <person name="Song J.Y."/>
            <person name="Park Y.-I."/>
        </authorList>
    </citation>
    <scope>NUCLEOTIDE SEQUENCE [LARGE SCALE GENOMIC DNA]</scope>
    <source>
        <strain evidence="2">Z-M001</strain>
    </source>
</reference>
<evidence type="ECO:0000313" key="2">
    <source>
        <dbReference type="EMBL" id="QDZ38497.1"/>
    </source>
</evidence>
<evidence type="ECO:0000256" key="1">
    <source>
        <dbReference type="SAM" id="Phobius"/>
    </source>
</evidence>
<keyword evidence="3" id="KW-1185">Reference proteome</keyword>
<gene>
    <name evidence="2" type="ORF">FRE64_00175</name>
</gene>
<sequence>MIKQLLTGHIKKQLIARDGFTLLEVMVVILILGILSAIASPSWLAFLQRQRLNTAQSEVLQGMRTAQTRARRETTSWQFTIQENNDIVRWRVDARSNFNSASDVCNETTGWNSLDSRITLNADQTTFQSLGENCWQAWFTEKGRSGGRLGKVTLSAENLDNQSCVYVSTFLGAMRKDQDEGC</sequence>
<dbReference type="InterPro" id="IPR045584">
    <property type="entry name" value="Pilin-like"/>
</dbReference>
<proteinExistence type="predicted"/>
<dbReference type="SUPFAM" id="SSF54523">
    <property type="entry name" value="Pili subunits"/>
    <property type="match status" value="1"/>
</dbReference>
<dbReference type="Gene3D" id="3.30.700.10">
    <property type="entry name" value="Glycoprotein, Type 4 Pilin"/>
    <property type="match status" value="1"/>
</dbReference>
<dbReference type="KEGG" id="enn:FRE64_00175"/>
<dbReference type="EMBL" id="CP042326">
    <property type="protein sequence ID" value="QDZ38497.1"/>
    <property type="molecule type" value="Genomic_DNA"/>
</dbReference>
<accession>A0A5B8NHY4</accession>
<keyword evidence="1" id="KW-0472">Membrane</keyword>
<dbReference type="OrthoDB" id="468456at2"/>
<keyword evidence="1" id="KW-1133">Transmembrane helix</keyword>
<organism evidence="2 3">
    <name type="scientific">Euhalothece natronophila Z-M001</name>
    <dbReference type="NCBI Taxonomy" id="522448"/>
    <lineage>
        <taxon>Bacteria</taxon>
        <taxon>Bacillati</taxon>
        <taxon>Cyanobacteriota</taxon>
        <taxon>Cyanophyceae</taxon>
        <taxon>Oscillatoriophycideae</taxon>
        <taxon>Chroococcales</taxon>
        <taxon>Halothecacae</taxon>
        <taxon>Halothece cluster</taxon>
        <taxon>Euhalothece</taxon>
    </lineage>
</organism>
<evidence type="ECO:0000313" key="3">
    <source>
        <dbReference type="Proteomes" id="UP000318453"/>
    </source>
</evidence>
<name>A0A5B8NHY4_9CHRO</name>
<dbReference type="Pfam" id="PF07963">
    <property type="entry name" value="N_methyl"/>
    <property type="match status" value="1"/>
</dbReference>
<dbReference type="InterPro" id="IPR012902">
    <property type="entry name" value="N_methyl_site"/>
</dbReference>
<feature type="transmembrane region" description="Helical" evidence="1">
    <location>
        <begin position="21"/>
        <end position="46"/>
    </location>
</feature>
<protein>
    <submittedName>
        <fullName evidence="2">Type II secretion system protein</fullName>
    </submittedName>
</protein>
<dbReference type="AlphaFoldDB" id="A0A5B8NHY4"/>
<dbReference type="RefSeq" id="WP_146294108.1">
    <property type="nucleotide sequence ID" value="NZ_CP042326.1"/>
</dbReference>
<dbReference type="NCBIfam" id="TIGR02532">
    <property type="entry name" value="IV_pilin_GFxxxE"/>
    <property type="match status" value="1"/>
</dbReference>
<dbReference type="Proteomes" id="UP000318453">
    <property type="component" value="Chromosome"/>
</dbReference>
<keyword evidence="1" id="KW-0812">Transmembrane</keyword>